<name>A0ABT7BCQ8_9CYAN</name>
<gene>
    <name evidence="1" type="ORF">PMG25_20945</name>
</gene>
<dbReference type="Pfam" id="PF25734">
    <property type="entry name" value="RelB_like_antitoxin"/>
    <property type="match status" value="1"/>
</dbReference>
<protein>
    <submittedName>
        <fullName evidence="1">Uncharacterized protein</fullName>
    </submittedName>
</protein>
<dbReference type="Proteomes" id="UP001235849">
    <property type="component" value="Unassembled WGS sequence"/>
</dbReference>
<dbReference type="RefSeq" id="WP_283768834.1">
    <property type="nucleotide sequence ID" value="NZ_JAQOSO010000109.1"/>
</dbReference>
<organism evidence="1 2">
    <name type="scientific">Roseofilum capinflatum BLCC-M114</name>
    <dbReference type="NCBI Taxonomy" id="3022440"/>
    <lineage>
        <taxon>Bacteria</taxon>
        <taxon>Bacillati</taxon>
        <taxon>Cyanobacteriota</taxon>
        <taxon>Cyanophyceae</taxon>
        <taxon>Desertifilales</taxon>
        <taxon>Desertifilaceae</taxon>
        <taxon>Roseofilum</taxon>
        <taxon>Roseofilum capinflatum</taxon>
    </lineage>
</organism>
<evidence type="ECO:0000313" key="1">
    <source>
        <dbReference type="EMBL" id="MDJ1176557.1"/>
    </source>
</evidence>
<reference evidence="1 2" key="1">
    <citation type="submission" date="2023-01" db="EMBL/GenBank/DDBJ databases">
        <title>Novel diversity within Roseofilum (Cyanobacteria; Desertifilaceae) from marine benthic mats with descriptions of four novel species.</title>
        <authorList>
            <person name="Wang Y."/>
            <person name="Berthold D.E."/>
            <person name="Hu J."/>
            <person name="Lefler F.W."/>
            <person name="Laughinghouse H.D. IV."/>
        </authorList>
    </citation>
    <scope>NUCLEOTIDE SEQUENCE [LARGE SCALE GENOMIC DNA]</scope>
    <source>
        <strain evidence="1 2">BLCC-M114</strain>
    </source>
</reference>
<dbReference type="InterPro" id="IPR057930">
    <property type="entry name" value="Antitoxin_put"/>
</dbReference>
<proteinExistence type="predicted"/>
<evidence type="ECO:0000313" key="2">
    <source>
        <dbReference type="Proteomes" id="UP001235849"/>
    </source>
</evidence>
<dbReference type="EMBL" id="JAQOSO010000109">
    <property type="protein sequence ID" value="MDJ1176557.1"/>
    <property type="molecule type" value="Genomic_DNA"/>
</dbReference>
<keyword evidence="2" id="KW-1185">Reference proteome</keyword>
<accession>A0ABT7BCQ8</accession>
<comment type="caution">
    <text evidence="1">The sequence shown here is derived from an EMBL/GenBank/DDBJ whole genome shotgun (WGS) entry which is preliminary data.</text>
</comment>
<sequence>MTELTLDKPEFKQLLKATIRELIQEEREMFSELLVEALEDIAMEKAIKEGENSEVVSRDEIFKMLTSVEKAQALFRQYVPEGRTLSEELIAERKQEKSVE</sequence>